<dbReference type="STRING" id="1801743.A2824_01660"/>
<dbReference type="GO" id="GO:0005524">
    <property type="term" value="F:ATP binding"/>
    <property type="evidence" value="ECO:0007669"/>
    <property type="project" value="UniProtKB-KW"/>
</dbReference>
<comment type="caution">
    <text evidence="5">The sequence shown here is derived from an EMBL/GenBank/DDBJ whole genome shotgun (WGS) entry which is preliminary data.</text>
</comment>
<dbReference type="EC" id="6.3.2.2" evidence="1"/>
<dbReference type="Proteomes" id="UP000178059">
    <property type="component" value="Unassembled WGS sequence"/>
</dbReference>
<reference evidence="5 6" key="1">
    <citation type="journal article" date="2016" name="Nat. Commun.">
        <title>Thousands of microbial genomes shed light on interconnected biogeochemical processes in an aquifer system.</title>
        <authorList>
            <person name="Anantharaman K."/>
            <person name="Brown C.T."/>
            <person name="Hug L.A."/>
            <person name="Sharon I."/>
            <person name="Castelle C.J."/>
            <person name="Probst A.J."/>
            <person name="Thomas B.C."/>
            <person name="Singh A."/>
            <person name="Wilkins M.J."/>
            <person name="Karaoz U."/>
            <person name="Brodie E.L."/>
            <person name="Williams K.H."/>
            <person name="Hubbard S.S."/>
            <person name="Banfield J.F."/>
        </authorList>
    </citation>
    <scope>NUCLEOTIDE SEQUENCE [LARGE SCALE GENOMIC DNA]</scope>
</reference>
<proteinExistence type="predicted"/>
<dbReference type="PANTHER" id="PTHR34378">
    <property type="entry name" value="GLUTAMATE--CYSTEINE LIGASE, CHLOROPLASTIC"/>
    <property type="match status" value="1"/>
</dbReference>
<dbReference type="InterPro" id="IPR035434">
    <property type="entry name" value="GCL_bact_plant"/>
</dbReference>
<evidence type="ECO:0000256" key="2">
    <source>
        <dbReference type="ARBA" id="ARBA00022598"/>
    </source>
</evidence>
<dbReference type="AlphaFoldDB" id="A0A1F6VHU6"/>
<dbReference type="SUPFAM" id="SSF55931">
    <property type="entry name" value="Glutamine synthetase/guanido kinase"/>
    <property type="match status" value="1"/>
</dbReference>
<gene>
    <name evidence="5" type="ORF">A2824_01660</name>
</gene>
<keyword evidence="4" id="KW-0067">ATP-binding</keyword>
<organism evidence="5 6">
    <name type="scientific">Candidatus Nomurabacteria bacterium RIFCSPHIGHO2_01_FULL_42_16</name>
    <dbReference type="NCBI Taxonomy" id="1801743"/>
    <lineage>
        <taxon>Bacteria</taxon>
        <taxon>Candidatus Nomuraibacteriota</taxon>
    </lineage>
</organism>
<evidence type="ECO:0000313" key="5">
    <source>
        <dbReference type="EMBL" id="OGI69231.1"/>
    </source>
</evidence>
<protein>
    <recommendedName>
        <fullName evidence="1">glutamate--cysteine ligase</fullName>
        <ecNumber evidence="1">6.3.2.2</ecNumber>
    </recommendedName>
</protein>
<sequence>MDQLFSKVINSFKRGFVNRMVGIEIEYPVVSTTKETFGQAASVQKIFPALIDSGWEPLEDNFYHQVVDVAKNGVSVTTDASGGILEIILPPLKTLFEADQLLKSVLAEIAGCFQKEQAVILGYGIHPKEERLQWVSKRRYDFLRKALPPSLESITISASSQVHLDITAEEFIPAINVFNAFGGVFFSLLSNSPVGASGVLPNKAHRETFYEAFAPGRSGIFPRPIEGHEDYLKLMTDLPMLVAENENKLDYFLPSGSFKNFTKTRSKEIWLKDYQLHEGVVWWNARPRSAYGTIEIRHACAQPHPHQMTVAALSLGIMENLKIAVSIQKSLDWSVWECFRKAAIKYGINLLGKDARAREIVAEVLKIAKDGLIKRGFNEEVYIEPLEESFRVERDGATCALEAFDRGGHAGLIAQTAWCNK</sequence>
<keyword evidence="2" id="KW-0436">Ligase</keyword>
<dbReference type="InterPro" id="IPR006336">
    <property type="entry name" value="GCS2"/>
</dbReference>
<dbReference type="InterPro" id="IPR014746">
    <property type="entry name" value="Gln_synth/guanido_kin_cat_dom"/>
</dbReference>
<accession>A0A1F6VHU6</accession>
<name>A0A1F6VHU6_9BACT</name>
<dbReference type="GO" id="GO:0004357">
    <property type="term" value="F:glutamate-cysteine ligase activity"/>
    <property type="evidence" value="ECO:0007669"/>
    <property type="project" value="UniProtKB-EC"/>
</dbReference>
<evidence type="ECO:0000313" key="6">
    <source>
        <dbReference type="Proteomes" id="UP000178059"/>
    </source>
</evidence>
<dbReference type="PANTHER" id="PTHR34378:SF1">
    <property type="entry name" value="GLUTAMATE--CYSTEINE LIGASE, CHLOROPLASTIC"/>
    <property type="match status" value="1"/>
</dbReference>
<evidence type="ECO:0000256" key="3">
    <source>
        <dbReference type="ARBA" id="ARBA00022741"/>
    </source>
</evidence>
<keyword evidence="3" id="KW-0547">Nucleotide-binding</keyword>
<dbReference type="Gene3D" id="3.30.590.20">
    <property type="match status" value="1"/>
</dbReference>
<evidence type="ECO:0000256" key="1">
    <source>
        <dbReference type="ARBA" id="ARBA00012220"/>
    </source>
</evidence>
<dbReference type="GO" id="GO:0006750">
    <property type="term" value="P:glutathione biosynthetic process"/>
    <property type="evidence" value="ECO:0007669"/>
    <property type="project" value="InterPro"/>
</dbReference>
<evidence type="ECO:0000256" key="4">
    <source>
        <dbReference type="ARBA" id="ARBA00022840"/>
    </source>
</evidence>
<dbReference type="EMBL" id="MFTT01000030">
    <property type="protein sequence ID" value="OGI69231.1"/>
    <property type="molecule type" value="Genomic_DNA"/>
</dbReference>
<dbReference type="Pfam" id="PF04107">
    <property type="entry name" value="GCS2"/>
    <property type="match status" value="1"/>
</dbReference>